<protein>
    <recommendedName>
        <fullName evidence="1">C2 domain-containing protein</fullName>
    </recommendedName>
</protein>
<dbReference type="GO" id="GO:0061789">
    <property type="term" value="P:dense core granule priming"/>
    <property type="evidence" value="ECO:0007669"/>
    <property type="project" value="TreeGrafter"/>
</dbReference>
<proteinExistence type="predicted"/>
<comment type="caution">
    <text evidence="2">The sequence shown here is derived from an EMBL/GenBank/DDBJ whole genome shotgun (WGS) entry which is preliminary data.</text>
</comment>
<evidence type="ECO:0000259" key="1">
    <source>
        <dbReference type="PROSITE" id="PS50004"/>
    </source>
</evidence>
<dbReference type="Pfam" id="PF00168">
    <property type="entry name" value="C2"/>
    <property type="match status" value="1"/>
</dbReference>
<feature type="non-terminal residue" evidence="2">
    <location>
        <position position="1"/>
    </location>
</feature>
<dbReference type="OrthoDB" id="10053234at2759"/>
<reference evidence="2" key="1">
    <citation type="submission" date="2022-07" db="EMBL/GenBank/DDBJ databases">
        <title>Chromosome-level genome of Muraenolepis orangiensis.</title>
        <authorList>
            <person name="Kim J."/>
        </authorList>
    </citation>
    <scope>NUCLEOTIDE SEQUENCE</scope>
    <source>
        <strain evidence="2">KU_S4_2022</strain>
        <tissue evidence="2">Muscle</tissue>
    </source>
</reference>
<gene>
    <name evidence="2" type="ORF">NHX12_029373</name>
</gene>
<dbReference type="PANTHER" id="PTHR10480:SF14">
    <property type="entry name" value="PROTEIN UNC-13 HOMOLOG B-LIKE"/>
    <property type="match status" value="1"/>
</dbReference>
<dbReference type="GO" id="GO:0017075">
    <property type="term" value="F:syntaxin-1 binding"/>
    <property type="evidence" value="ECO:0007669"/>
    <property type="project" value="TreeGrafter"/>
</dbReference>
<dbReference type="EMBL" id="JANIIK010000044">
    <property type="protein sequence ID" value="KAJ3604633.1"/>
    <property type="molecule type" value="Genomic_DNA"/>
</dbReference>
<evidence type="ECO:0000313" key="2">
    <source>
        <dbReference type="EMBL" id="KAJ3604633.1"/>
    </source>
</evidence>
<dbReference type="AlphaFoldDB" id="A0A9Q0INJ8"/>
<dbReference type="GO" id="GO:0031594">
    <property type="term" value="C:neuromuscular junction"/>
    <property type="evidence" value="ECO:0007669"/>
    <property type="project" value="TreeGrafter"/>
</dbReference>
<dbReference type="Gene3D" id="2.60.40.150">
    <property type="entry name" value="C2 domain"/>
    <property type="match status" value="1"/>
</dbReference>
<dbReference type="InterPro" id="IPR000008">
    <property type="entry name" value="C2_dom"/>
</dbReference>
<keyword evidence="3" id="KW-1185">Reference proteome</keyword>
<dbReference type="GO" id="GO:0030672">
    <property type="term" value="C:synaptic vesicle membrane"/>
    <property type="evidence" value="ECO:0007669"/>
    <property type="project" value="TreeGrafter"/>
</dbReference>
<dbReference type="InterPro" id="IPR027080">
    <property type="entry name" value="Unc-13"/>
</dbReference>
<dbReference type="PROSITE" id="PS50004">
    <property type="entry name" value="C2"/>
    <property type="match status" value="1"/>
</dbReference>
<dbReference type="SUPFAM" id="SSF49562">
    <property type="entry name" value="C2 domain (Calcium/lipid-binding domain, CaLB)"/>
    <property type="match status" value="1"/>
</dbReference>
<dbReference type="GO" id="GO:0005516">
    <property type="term" value="F:calmodulin binding"/>
    <property type="evidence" value="ECO:0007669"/>
    <property type="project" value="TreeGrafter"/>
</dbReference>
<dbReference type="GO" id="GO:0016082">
    <property type="term" value="P:synaptic vesicle priming"/>
    <property type="evidence" value="ECO:0007669"/>
    <property type="project" value="TreeGrafter"/>
</dbReference>
<dbReference type="InterPro" id="IPR035892">
    <property type="entry name" value="C2_domain_sf"/>
</dbReference>
<dbReference type="GO" id="GO:0098831">
    <property type="term" value="C:presynaptic active zone cytoplasmic component"/>
    <property type="evidence" value="ECO:0007669"/>
    <property type="project" value="TreeGrafter"/>
</dbReference>
<dbReference type="GO" id="GO:0043195">
    <property type="term" value="C:terminal bouton"/>
    <property type="evidence" value="ECO:0007669"/>
    <property type="project" value="TreeGrafter"/>
</dbReference>
<dbReference type="GO" id="GO:0042734">
    <property type="term" value="C:presynaptic membrane"/>
    <property type="evidence" value="ECO:0007669"/>
    <property type="project" value="TreeGrafter"/>
</dbReference>
<feature type="domain" description="C2" evidence="1">
    <location>
        <begin position="22"/>
        <end position="146"/>
    </location>
</feature>
<dbReference type="SMART" id="SM00239">
    <property type="entry name" value="C2"/>
    <property type="match status" value="1"/>
</dbReference>
<dbReference type="Proteomes" id="UP001148018">
    <property type="component" value="Unassembled WGS sequence"/>
</dbReference>
<dbReference type="PANTHER" id="PTHR10480">
    <property type="entry name" value="PROTEIN UNC-13 HOMOLOG"/>
    <property type="match status" value="1"/>
</dbReference>
<dbReference type="GO" id="GO:0099525">
    <property type="term" value="P:presynaptic dense core vesicle exocytosis"/>
    <property type="evidence" value="ECO:0007669"/>
    <property type="project" value="TreeGrafter"/>
</dbReference>
<dbReference type="GO" id="GO:0035249">
    <property type="term" value="P:synaptic transmission, glutamatergic"/>
    <property type="evidence" value="ECO:0007669"/>
    <property type="project" value="TreeGrafter"/>
</dbReference>
<organism evidence="2 3">
    <name type="scientific">Muraenolepis orangiensis</name>
    <name type="common">Patagonian moray cod</name>
    <dbReference type="NCBI Taxonomy" id="630683"/>
    <lineage>
        <taxon>Eukaryota</taxon>
        <taxon>Metazoa</taxon>
        <taxon>Chordata</taxon>
        <taxon>Craniata</taxon>
        <taxon>Vertebrata</taxon>
        <taxon>Euteleostomi</taxon>
        <taxon>Actinopterygii</taxon>
        <taxon>Neopterygii</taxon>
        <taxon>Teleostei</taxon>
        <taxon>Neoteleostei</taxon>
        <taxon>Acanthomorphata</taxon>
        <taxon>Zeiogadaria</taxon>
        <taxon>Gadariae</taxon>
        <taxon>Gadiformes</taxon>
        <taxon>Muraenolepidoidei</taxon>
        <taxon>Muraenolepididae</taxon>
        <taxon>Muraenolepis</taxon>
    </lineage>
</organism>
<accession>A0A9Q0INJ8</accession>
<dbReference type="GO" id="GO:0019992">
    <property type="term" value="F:diacylglycerol binding"/>
    <property type="evidence" value="ECO:0007669"/>
    <property type="project" value="InterPro"/>
</dbReference>
<name>A0A9Q0INJ8_9TELE</name>
<dbReference type="GO" id="GO:0016081">
    <property type="term" value="P:synaptic vesicle docking"/>
    <property type="evidence" value="ECO:0007669"/>
    <property type="project" value="TreeGrafter"/>
</dbReference>
<evidence type="ECO:0000313" key="3">
    <source>
        <dbReference type="Proteomes" id="UP001148018"/>
    </source>
</evidence>
<sequence>QYFHAGGRGLKRTMLDSMHGGMGIRTSASEKARPDRASGVQNAVVMAVNDMKWKTSGTFRPFVEVSLAGPFLSDKKRKFATKSKNNSFTATFNEAFQFSLGKDSSDCYELQVSVKDYCFGRADRLVGTAVVQLRDLAGRRTAVFWCPLGPLVHMDPAGRTLVRLLARRGADDPAREFVKLKSEARPAEEGR</sequence>